<feature type="region of interest" description="Disordered" evidence="1">
    <location>
        <begin position="124"/>
        <end position="198"/>
    </location>
</feature>
<dbReference type="Pfam" id="PF12937">
    <property type="entry name" value="F-box-like"/>
    <property type="match status" value="1"/>
</dbReference>
<accession>A0ABD0KI64</accession>
<evidence type="ECO:0000313" key="4">
    <source>
        <dbReference type="Proteomes" id="UP001519460"/>
    </source>
</evidence>
<dbReference type="SUPFAM" id="SSF81383">
    <property type="entry name" value="F-box domain"/>
    <property type="match status" value="1"/>
</dbReference>
<evidence type="ECO:0000313" key="3">
    <source>
        <dbReference type="EMBL" id="KAK7486737.1"/>
    </source>
</evidence>
<feature type="compositionally biased region" description="Low complexity" evidence="1">
    <location>
        <begin position="157"/>
        <end position="185"/>
    </location>
</feature>
<dbReference type="InterPro" id="IPR047118">
    <property type="entry name" value="Fbxo7"/>
</dbReference>
<proteinExistence type="predicted"/>
<reference evidence="3 4" key="1">
    <citation type="journal article" date="2023" name="Sci. Data">
        <title>Genome assembly of the Korean intertidal mud-creeper Batillaria attramentaria.</title>
        <authorList>
            <person name="Patra A.K."/>
            <person name="Ho P.T."/>
            <person name="Jun S."/>
            <person name="Lee S.J."/>
            <person name="Kim Y."/>
            <person name="Won Y.J."/>
        </authorList>
    </citation>
    <scope>NUCLEOTIDE SEQUENCE [LARGE SCALE GENOMIC DNA]</scope>
    <source>
        <strain evidence="3">Wonlab-2016</strain>
    </source>
</reference>
<dbReference type="Proteomes" id="UP001519460">
    <property type="component" value="Unassembled WGS sequence"/>
</dbReference>
<dbReference type="EMBL" id="JACVVK020000174">
    <property type="protein sequence ID" value="KAK7486737.1"/>
    <property type="molecule type" value="Genomic_DNA"/>
</dbReference>
<dbReference type="InterPro" id="IPR036047">
    <property type="entry name" value="F-box-like_dom_sf"/>
</dbReference>
<dbReference type="PROSITE" id="PS50181">
    <property type="entry name" value="FBOX"/>
    <property type="match status" value="1"/>
</dbReference>
<comment type="caution">
    <text evidence="3">The sequence shown here is derived from an EMBL/GenBank/DDBJ whole genome shotgun (WGS) entry which is preliminary data.</text>
</comment>
<dbReference type="Gene3D" id="3.40.1000.30">
    <property type="match status" value="1"/>
</dbReference>
<dbReference type="PANTHER" id="PTHR15537:SF2">
    <property type="entry name" value="F-BOX ONLY PROTEIN 7"/>
    <property type="match status" value="1"/>
</dbReference>
<feature type="domain" description="F-box" evidence="2">
    <location>
        <begin position="371"/>
        <end position="417"/>
    </location>
</feature>
<dbReference type="Gene3D" id="1.20.1280.50">
    <property type="match status" value="1"/>
</dbReference>
<feature type="compositionally biased region" description="Polar residues" evidence="1">
    <location>
        <begin position="549"/>
        <end position="561"/>
    </location>
</feature>
<sequence length="561" mass="60855">MKVRIKLSGTARVVDVGEGDACTLAELRVRAADTFPELQTPFDLSLNKTDVISGDDQTLTQLGIVPGDILFVINTGIDSTSPPSSTATSGAGLLETTASASTSSVGVSAGLEAFAMSDSAVDASSERGASGSQSAASTSSGQASENMEASGGAAVDRTTSPRPSTSTSSTASARPSKSTSSTTSAGKKGKKRPANSQQLYTDEFVNRCMRVPLLCREASVSNVPATLRDLYNNAAPPCTKMSDALWVAIHALIKETGFKPIQDESGMGSNWNAHGFYKRTYKHTNARPDLMCTVMAVPMEPTLLIHGFTSGETPGFKTDKLQLRVSDFVIAVKPDVKGVFVNLERLSRIVKDLICQPLSAHFGDICGRPVAPGLLSLNDELKLKILSYLPVEGLTRMGRVCKEFGILYRDPWLWRQMYLREFGRNGDNFLNKDWYKLYKEEWRMNRERRRAQRLRYQVITGVPPWLNPRPGHFPPLAPPPFPSGIVGGDYDLNPEFSSTIPHPLYGRPAPPGPQMAHPQIDPLRAPHDDPVRPGPSQGFARTRIGGNLRQPSASGGSYNRY</sequence>
<evidence type="ECO:0000259" key="2">
    <source>
        <dbReference type="PROSITE" id="PS50181"/>
    </source>
</evidence>
<dbReference type="Pfam" id="PF11566">
    <property type="entry name" value="PI31_Prot_N"/>
    <property type="match status" value="1"/>
</dbReference>
<dbReference type="CDD" id="cd22087">
    <property type="entry name" value="F-box_FBXO7"/>
    <property type="match status" value="1"/>
</dbReference>
<protein>
    <recommendedName>
        <fullName evidence="2">F-box domain-containing protein</fullName>
    </recommendedName>
</protein>
<feature type="region of interest" description="Disordered" evidence="1">
    <location>
        <begin position="501"/>
        <end position="561"/>
    </location>
</feature>
<organism evidence="3 4">
    <name type="scientific">Batillaria attramentaria</name>
    <dbReference type="NCBI Taxonomy" id="370345"/>
    <lineage>
        <taxon>Eukaryota</taxon>
        <taxon>Metazoa</taxon>
        <taxon>Spiralia</taxon>
        <taxon>Lophotrochozoa</taxon>
        <taxon>Mollusca</taxon>
        <taxon>Gastropoda</taxon>
        <taxon>Caenogastropoda</taxon>
        <taxon>Sorbeoconcha</taxon>
        <taxon>Cerithioidea</taxon>
        <taxon>Batillariidae</taxon>
        <taxon>Batillaria</taxon>
    </lineage>
</organism>
<dbReference type="InterPro" id="IPR021625">
    <property type="entry name" value="PI31_Prot_N"/>
</dbReference>
<keyword evidence="4" id="KW-1185">Reference proteome</keyword>
<name>A0ABD0KI64_9CAEN</name>
<dbReference type="PANTHER" id="PTHR15537">
    <property type="entry name" value="F-BOX ONLY PROTEIN 7"/>
    <property type="match status" value="1"/>
</dbReference>
<gene>
    <name evidence="3" type="ORF">BaRGS_00022021</name>
</gene>
<dbReference type="InterPro" id="IPR001810">
    <property type="entry name" value="F-box_dom"/>
</dbReference>
<dbReference type="AlphaFoldDB" id="A0ABD0KI64"/>
<feature type="compositionally biased region" description="Low complexity" evidence="1">
    <location>
        <begin position="126"/>
        <end position="145"/>
    </location>
</feature>
<evidence type="ECO:0000256" key="1">
    <source>
        <dbReference type="SAM" id="MobiDB-lite"/>
    </source>
</evidence>